<accession>A0A0F9J6M0</accession>
<organism evidence="1">
    <name type="scientific">marine sediment metagenome</name>
    <dbReference type="NCBI Taxonomy" id="412755"/>
    <lineage>
        <taxon>unclassified sequences</taxon>
        <taxon>metagenomes</taxon>
        <taxon>ecological metagenomes</taxon>
    </lineage>
</organism>
<evidence type="ECO:0000313" key="1">
    <source>
        <dbReference type="EMBL" id="KKM65419.1"/>
    </source>
</evidence>
<dbReference type="EMBL" id="LAZR01010727">
    <property type="protein sequence ID" value="KKM65419.1"/>
    <property type="molecule type" value="Genomic_DNA"/>
</dbReference>
<name>A0A0F9J6M0_9ZZZZ</name>
<proteinExistence type="predicted"/>
<protein>
    <submittedName>
        <fullName evidence="1">Uncharacterized protein</fullName>
    </submittedName>
</protein>
<comment type="caution">
    <text evidence="1">The sequence shown here is derived from an EMBL/GenBank/DDBJ whole genome shotgun (WGS) entry which is preliminary data.</text>
</comment>
<dbReference type="AlphaFoldDB" id="A0A0F9J6M0"/>
<gene>
    <name evidence="1" type="ORF">LCGC14_1491420</name>
</gene>
<sequence length="107" mass="12061">MTLQELIAKVPEPWRPIVAEYGPALLAMSAEELWAWVRLLAEGKDDQAYRAVLARLDDAELLAEWDRLAEQWHEANRRNAARADLSRRAAQAVLRVLLTAALTMVGL</sequence>
<reference evidence="1" key="1">
    <citation type="journal article" date="2015" name="Nature">
        <title>Complex archaea that bridge the gap between prokaryotes and eukaryotes.</title>
        <authorList>
            <person name="Spang A."/>
            <person name="Saw J.H."/>
            <person name="Jorgensen S.L."/>
            <person name="Zaremba-Niedzwiedzka K."/>
            <person name="Martijn J."/>
            <person name="Lind A.E."/>
            <person name="van Eijk R."/>
            <person name="Schleper C."/>
            <person name="Guy L."/>
            <person name="Ettema T.J."/>
        </authorList>
    </citation>
    <scope>NUCLEOTIDE SEQUENCE</scope>
</reference>